<protein>
    <submittedName>
        <fullName evidence="2">Uncharacterized protein</fullName>
    </submittedName>
</protein>
<sequence length="56" mass="6746">METIKRREAEFARVRRELDELRQAHDETLNNLRRRHQSTLTEISSELDVLQRAKAK</sequence>
<keyword evidence="1" id="KW-0175">Coiled coil</keyword>
<name>A0A8E0S335_9TREM</name>
<dbReference type="AlphaFoldDB" id="A0A8E0S335"/>
<organism evidence="2 3">
    <name type="scientific">Fasciolopsis buskii</name>
    <dbReference type="NCBI Taxonomy" id="27845"/>
    <lineage>
        <taxon>Eukaryota</taxon>
        <taxon>Metazoa</taxon>
        <taxon>Spiralia</taxon>
        <taxon>Lophotrochozoa</taxon>
        <taxon>Platyhelminthes</taxon>
        <taxon>Trematoda</taxon>
        <taxon>Digenea</taxon>
        <taxon>Plagiorchiida</taxon>
        <taxon>Echinostomata</taxon>
        <taxon>Echinostomatoidea</taxon>
        <taxon>Fasciolidae</taxon>
        <taxon>Fasciolopsis</taxon>
    </lineage>
</organism>
<reference evidence="2" key="1">
    <citation type="submission" date="2019-05" db="EMBL/GenBank/DDBJ databases">
        <title>Annotation for the trematode Fasciolopsis buski.</title>
        <authorList>
            <person name="Choi Y.-J."/>
        </authorList>
    </citation>
    <scope>NUCLEOTIDE SEQUENCE</scope>
    <source>
        <strain evidence="2">HT</strain>
        <tissue evidence="2">Whole worm</tissue>
    </source>
</reference>
<dbReference type="OrthoDB" id="2018427at2759"/>
<proteinExistence type="predicted"/>
<dbReference type="EMBL" id="LUCM01000550">
    <property type="protein sequence ID" value="KAA0200418.1"/>
    <property type="molecule type" value="Genomic_DNA"/>
</dbReference>
<accession>A0A8E0S335</accession>
<comment type="caution">
    <text evidence="2">The sequence shown here is derived from an EMBL/GenBank/DDBJ whole genome shotgun (WGS) entry which is preliminary data.</text>
</comment>
<evidence type="ECO:0000313" key="3">
    <source>
        <dbReference type="Proteomes" id="UP000728185"/>
    </source>
</evidence>
<feature type="coiled-coil region" evidence="1">
    <location>
        <begin position="4"/>
        <end position="35"/>
    </location>
</feature>
<dbReference type="Proteomes" id="UP000728185">
    <property type="component" value="Unassembled WGS sequence"/>
</dbReference>
<gene>
    <name evidence="2" type="ORF">FBUS_02264</name>
</gene>
<evidence type="ECO:0000256" key="1">
    <source>
        <dbReference type="SAM" id="Coils"/>
    </source>
</evidence>
<evidence type="ECO:0000313" key="2">
    <source>
        <dbReference type="EMBL" id="KAA0200418.1"/>
    </source>
</evidence>
<keyword evidence="3" id="KW-1185">Reference proteome</keyword>